<dbReference type="EMBL" id="PXXK01000027">
    <property type="protein sequence ID" value="RFN54498.1"/>
    <property type="molecule type" value="Genomic_DNA"/>
</dbReference>
<dbReference type="Pfam" id="PF22942">
    <property type="entry name" value="DUF7025"/>
    <property type="match status" value="1"/>
</dbReference>
<dbReference type="InterPro" id="IPR010730">
    <property type="entry name" value="HET"/>
</dbReference>
<dbReference type="PANTHER" id="PTHR10622:SF10">
    <property type="entry name" value="HET DOMAIN-CONTAINING PROTEIN"/>
    <property type="match status" value="1"/>
</dbReference>
<name>A0A395N2Z0_9HYPO</name>
<dbReference type="InterPro" id="IPR054289">
    <property type="entry name" value="DUF7025"/>
</dbReference>
<proteinExistence type="predicted"/>
<evidence type="ECO:0000259" key="1">
    <source>
        <dbReference type="Pfam" id="PF06985"/>
    </source>
</evidence>
<comment type="caution">
    <text evidence="4">The sequence shown here is derived from an EMBL/GenBank/DDBJ whole genome shotgun (WGS) entry which is preliminary data.</text>
</comment>
<evidence type="ECO:0000259" key="3">
    <source>
        <dbReference type="Pfam" id="PF26640"/>
    </source>
</evidence>
<sequence length="1168" mass="133133">MDNLTSGTEPILTQPSATMPQYMIVHRVECPGSTPDHSAHPHISIYLDVPRLFAGDNKASLLRGRMPDEEAQLRAKKDPDISFIIYRTYNCLEYHEALFDVLRETSVNSLLANRSSQTYLLPIDGFDAVEEREYMEIVSTHFNDAIEAVKEADTRHGSLDKSLLLGWKREHNMVAPYLHLYHTRKLLRDHVPQLPERQSQNISLILDYLDETFGSDYQEAEKLFDDGLVSRKHFHKLFGPREIMVTVEEGHHIGMVSRYPPLAGSNPIRLECEIWKFNGRFTMHKKTVIIPWPKHAAELDKVPIKSLDIFPLKFDQGLEDRLRKRGELHWQLRKPRLVLYTAPREVLDYRMENGRYMVDMDTYRRFHKLNTIGNMAIEHVEEYLPSKATESHSPPAGSFSLLLPPTAYGFGFHDKKWRKLSIEYAADVVWDEDMFNILILPQQVNDSLRALQLDKKTSRDVEPGRGQGRVIQLHSGPRTGRTLAAEALAESTRKPLYQLAPHEVGVEPHQVEKNIEEAFYLGSLWDAVILLKDCDPFIGLQKEPTLAGKSRASIIFQAINSYHGVVVLTMEYGDSLDAGALWHEVQTLPLYKGRMRLINTHTRAFEEFYGSKVPKYAILSHTWGQEEVTFLDWADPVSVCQKLGFTKIIEACEQAGSEAYSYIWIDTNCIDKSSSAELTEAINSMFAWYNQADVCYAYLSDVPTFKPLSYSQEFRRSRWFKRGWTLQELLAPNSVVFYAADWSRIGTRSTLVRDIAEATGIGIRYLCPDQKPVTTAQEDWSEVGIPVCHEASVAERMSWLSRRETTRIEDMAYCMLGIFGIHMPLVYGEGSRAFLRLQEEILKTSDDHSLFCWSWAIKENQGSLLASRPHSFLDASSYQRHGSGIKPSPYAITNSGLSIRLPLIQCWSPYWYIAVLNVEVAGTRKNVGIALRRQPRTVIYTRASHPDVPIPLRDHQDLSPTDLYIPVRHVDSESTRAPVITRQSQCTAGALLSFGLLRGRSARDKFGKIRTFPPERFSPVDSILVICPTRDDQVPGPNWLRRMTQRNSGFLGATIVEFTTTNGTEMIVFAVTATKSDSYLIPRWHYCELPCFLSEPEIQDLGMGKSLPQEAFHTFEKILSDPDYAEKRNDTGPEGLMYIQQADRGFTTTDSSMLIHFDLCLNSNAGIR</sequence>
<evidence type="ECO:0000259" key="2">
    <source>
        <dbReference type="Pfam" id="PF22942"/>
    </source>
</evidence>
<reference evidence="4 5" key="1">
    <citation type="journal article" date="2018" name="PLoS Pathog.">
        <title>Evolution of structural diversity of trichothecenes, a family of toxins produced by plant pathogenic and entomopathogenic fungi.</title>
        <authorList>
            <person name="Proctor R.H."/>
            <person name="McCormick S.P."/>
            <person name="Kim H.S."/>
            <person name="Cardoza R.E."/>
            <person name="Stanley A.M."/>
            <person name="Lindo L."/>
            <person name="Kelly A."/>
            <person name="Brown D.W."/>
            <person name="Lee T."/>
            <person name="Vaughan M.M."/>
            <person name="Alexander N.J."/>
            <person name="Busman M."/>
            <person name="Gutierrez S."/>
        </authorList>
    </citation>
    <scope>NUCLEOTIDE SEQUENCE [LARGE SCALE GENOMIC DNA]</scope>
    <source>
        <strain evidence="4 5">NRRL 13405</strain>
    </source>
</reference>
<dbReference type="Pfam" id="PF06985">
    <property type="entry name" value="HET"/>
    <property type="match status" value="1"/>
</dbReference>
<dbReference type="PANTHER" id="PTHR10622">
    <property type="entry name" value="HET DOMAIN-CONTAINING PROTEIN"/>
    <property type="match status" value="1"/>
</dbReference>
<accession>A0A395N2Z0</accession>
<dbReference type="AlphaFoldDB" id="A0A395N2Z0"/>
<gene>
    <name evidence="4" type="ORF">FIE12Z_1286</name>
</gene>
<keyword evidence="5" id="KW-1185">Reference proteome</keyword>
<dbReference type="InterPro" id="IPR058525">
    <property type="entry name" value="DUF8212"/>
</dbReference>
<organism evidence="4 5">
    <name type="scientific">Fusarium flagelliforme</name>
    <dbReference type="NCBI Taxonomy" id="2675880"/>
    <lineage>
        <taxon>Eukaryota</taxon>
        <taxon>Fungi</taxon>
        <taxon>Dikarya</taxon>
        <taxon>Ascomycota</taxon>
        <taxon>Pezizomycotina</taxon>
        <taxon>Sordariomycetes</taxon>
        <taxon>Hypocreomycetidae</taxon>
        <taxon>Hypocreales</taxon>
        <taxon>Nectriaceae</taxon>
        <taxon>Fusarium</taxon>
        <taxon>Fusarium incarnatum-equiseti species complex</taxon>
    </lineage>
</organism>
<dbReference type="STRING" id="2594813.A0A395N2Z0"/>
<feature type="domain" description="DUF8212" evidence="3">
    <location>
        <begin position="832"/>
        <end position="859"/>
    </location>
</feature>
<feature type="domain" description="DUF7025" evidence="2">
    <location>
        <begin position="220"/>
        <end position="315"/>
    </location>
</feature>
<evidence type="ECO:0000313" key="4">
    <source>
        <dbReference type="EMBL" id="RFN54498.1"/>
    </source>
</evidence>
<dbReference type="Proteomes" id="UP000265631">
    <property type="component" value="Unassembled WGS sequence"/>
</dbReference>
<protein>
    <submittedName>
        <fullName evidence="4">Uncharacterized protein</fullName>
    </submittedName>
</protein>
<evidence type="ECO:0000313" key="5">
    <source>
        <dbReference type="Proteomes" id="UP000265631"/>
    </source>
</evidence>
<feature type="domain" description="Heterokaryon incompatibility" evidence="1">
    <location>
        <begin position="616"/>
        <end position="701"/>
    </location>
</feature>
<dbReference type="Pfam" id="PF26640">
    <property type="entry name" value="DUF8212"/>
    <property type="match status" value="1"/>
</dbReference>